<dbReference type="InterPro" id="IPR050229">
    <property type="entry name" value="GlpE_sulfurtransferase"/>
</dbReference>
<dbReference type="SMART" id="SM00450">
    <property type="entry name" value="RHOD"/>
    <property type="match status" value="1"/>
</dbReference>
<dbReference type="OrthoDB" id="9802991at2"/>
<dbReference type="PANTHER" id="PTHR43031:SF1">
    <property type="entry name" value="PYRIDINE NUCLEOTIDE-DISULPHIDE OXIDOREDUCTASE"/>
    <property type="match status" value="1"/>
</dbReference>
<evidence type="ECO:0000313" key="2">
    <source>
        <dbReference type="EMBL" id="KGD72329.1"/>
    </source>
</evidence>
<dbReference type="STRING" id="642227.HA49_16455"/>
<dbReference type="InterPro" id="IPR036873">
    <property type="entry name" value="Rhodanese-like_dom_sf"/>
</dbReference>
<name>A0A095T700_9GAMM</name>
<keyword evidence="3" id="KW-1185">Reference proteome</keyword>
<gene>
    <name evidence="2" type="ORF">HA49_16455</name>
</gene>
<accession>A0A095T700</accession>
<organism evidence="2 3">
    <name type="scientific">Tatumella morbirosei</name>
    <dbReference type="NCBI Taxonomy" id="642227"/>
    <lineage>
        <taxon>Bacteria</taxon>
        <taxon>Pseudomonadati</taxon>
        <taxon>Pseudomonadota</taxon>
        <taxon>Gammaproteobacteria</taxon>
        <taxon>Enterobacterales</taxon>
        <taxon>Erwiniaceae</taxon>
        <taxon>Tatumella</taxon>
    </lineage>
</organism>
<reference evidence="2" key="1">
    <citation type="submission" date="2014-12" db="EMBL/GenBank/DDBJ databases">
        <title>The draft genome of the Tatumella morbirosei type strain, LMG23360T isolated from pineapple rot.</title>
        <authorList>
            <person name="Smits T.H."/>
            <person name="Palmer M."/>
            <person name="Venter S.N."/>
            <person name="Duffy B."/>
            <person name="Steenkamp E.T."/>
            <person name="Chan W.Y."/>
            <person name="Coutinho T.A."/>
            <person name="Coetzee M.P."/>
            <person name="De Maayer P."/>
        </authorList>
    </citation>
    <scope>NUCLEOTIDE SEQUENCE [LARGE SCALE GENOMIC DNA]</scope>
    <source>
        <strain evidence="2">LMG 23360</strain>
    </source>
</reference>
<feature type="domain" description="Rhodanese" evidence="1">
    <location>
        <begin position="39"/>
        <end position="129"/>
    </location>
</feature>
<evidence type="ECO:0000313" key="3">
    <source>
        <dbReference type="Proteomes" id="UP000029577"/>
    </source>
</evidence>
<dbReference type="PROSITE" id="PS50206">
    <property type="entry name" value="RHODANESE_3"/>
    <property type="match status" value="1"/>
</dbReference>
<dbReference type="EMBL" id="JPKR02000003">
    <property type="protein sequence ID" value="KGD72329.1"/>
    <property type="molecule type" value="Genomic_DNA"/>
</dbReference>
<evidence type="ECO:0000259" key="1">
    <source>
        <dbReference type="PROSITE" id="PS50206"/>
    </source>
</evidence>
<protein>
    <submittedName>
        <fullName evidence="2">Rhodanese</fullName>
    </submittedName>
</protein>
<dbReference type="eggNOG" id="COG0607">
    <property type="taxonomic scope" value="Bacteria"/>
</dbReference>
<dbReference type="AlphaFoldDB" id="A0A095T700"/>
<dbReference type="InterPro" id="IPR001763">
    <property type="entry name" value="Rhodanese-like_dom"/>
</dbReference>
<dbReference type="RefSeq" id="WP_038021815.1">
    <property type="nucleotide sequence ID" value="NZ_JPKR02000003.1"/>
</dbReference>
<comment type="caution">
    <text evidence="2">The sequence shown here is derived from an EMBL/GenBank/DDBJ whole genome shotgun (WGS) entry which is preliminary data.</text>
</comment>
<dbReference type="SUPFAM" id="SSF52821">
    <property type="entry name" value="Rhodanese/Cell cycle control phosphatase"/>
    <property type="match status" value="1"/>
</dbReference>
<dbReference type="PANTHER" id="PTHR43031">
    <property type="entry name" value="FAD-DEPENDENT OXIDOREDUCTASE"/>
    <property type="match status" value="1"/>
</dbReference>
<sequence>MMNFNLSAVAQPSQSVEYLQRKLAFYSDAWDLAEDVQKGNPGIVVLDVRSETHYRQGHITTARSFPHRTMTAETLAQLDPSLLYITYCDGIGCNGSTKGALKLAQAGFYVRELIGGLDFWKRDQHPVTTGELPGEWPSSPADKECGC</sequence>
<dbReference type="Proteomes" id="UP000029577">
    <property type="component" value="Unassembled WGS sequence"/>
</dbReference>
<proteinExistence type="predicted"/>
<dbReference type="Gene3D" id="3.40.250.10">
    <property type="entry name" value="Rhodanese-like domain"/>
    <property type="match status" value="1"/>
</dbReference>
<dbReference type="Pfam" id="PF00581">
    <property type="entry name" value="Rhodanese"/>
    <property type="match status" value="1"/>
</dbReference>